<dbReference type="EMBL" id="BPLQ01014509">
    <property type="protein sequence ID" value="GIY80487.1"/>
    <property type="molecule type" value="Genomic_DNA"/>
</dbReference>
<protein>
    <submittedName>
        <fullName evidence="1">Uncharacterized protein</fullName>
    </submittedName>
</protein>
<name>A0AAV4WCF1_9ARAC</name>
<dbReference type="Proteomes" id="UP001054837">
    <property type="component" value="Unassembled WGS sequence"/>
</dbReference>
<comment type="caution">
    <text evidence="1">The sequence shown here is derived from an EMBL/GenBank/DDBJ whole genome shotgun (WGS) entry which is preliminary data.</text>
</comment>
<reference evidence="1 2" key="1">
    <citation type="submission" date="2021-06" db="EMBL/GenBank/DDBJ databases">
        <title>Caerostris darwini draft genome.</title>
        <authorList>
            <person name="Kono N."/>
            <person name="Arakawa K."/>
        </authorList>
    </citation>
    <scope>NUCLEOTIDE SEQUENCE [LARGE SCALE GENOMIC DNA]</scope>
</reference>
<gene>
    <name evidence="1" type="ORF">CDAR_596771</name>
</gene>
<organism evidence="1 2">
    <name type="scientific">Caerostris darwini</name>
    <dbReference type="NCBI Taxonomy" id="1538125"/>
    <lineage>
        <taxon>Eukaryota</taxon>
        <taxon>Metazoa</taxon>
        <taxon>Ecdysozoa</taxon>
        <taxon>Arthropoda</taxon>
        <taxon>Chelicerata</taxon>
        <taxon>Arachnida</taxon>
        <taxon>Araneae</taxon>
        <taxon>Araneomorphae</taxon>
        <taxon>Entelegynae</taxon>
        <taxon>Araneoidea</taxon>
        <taxon>Araneidae</taxon>
        <taxon>Caerostris</taxon>
    </lineage>
</organism>
<proteinExistence type="predicted"/>
<sequence length="101" mass="11111">MPVYDEIEEVSVFFKRSAETVLYILVLGACCLRNALKRTCNELRKTLSGISAKSVNRVVTVLLLALSLCMVSPDKGDIFPGMPVITKPTLNGVEIDWNVVP</sequence>
<keyword evidence="2" id="KW-1185">Reference proteome</keyword>
<evidence type="ECO:0000313" key="2">
    <source>
        <dbReference type="Proteomes" id="UP001054837"/>
    </source>
</evidence>
<dbReference type="AlphaFoldDB" id="A0AAV4WCF1"/>
<accession>A0AAV4WCF1</accession>
<evidence type="ECO:0000313" key="1">
    <source>
        <dbReference type="EMBL" id="GIY80487.1"/>
    </source>
</evidence>